<evidence type="ECO:0000259" key="11">
    <source>
        <dbReference type="Pfam" id="PF01706"/>
    </source>
</evidence>
<dbReference type="InterPro" id="IPR023087">
    <property type="entry name" value="Flg_Motor_Flig_C"/>
</dbReference>
<dbReference type="GO" id="GO:0009425">
    <property type="term" value="C:bacterial-type flagellum basal body"/>
    <property type="evidence" value="ECO:0007669"/>
    <property type="project" value="UniProtKB-SubCell"/>
</dbReference>
<evidence type="ECO:0000256" key="5">
    <source>
        <dbReference type="ARBA" id="ARBA00022475"/>
    </source>
</evidence>
<dbReference type="Gene3D" id="1.10.220.30">
    <property type="match status" value="3"/>
</dbReference>
<dbReference type="PANTHER" id="PTHR30534">
    <property type="entry name" value="FLAGELLAR MOTOR SWITCH PROTEIN FLIG"/>
    <property type="match status" value="1"/>
</dbReference>
<dbReference type="PANTHER" id="PTHR30534:SF0">
    <property type="entry name" value="FLAGELLAR MOTOR SWITCH PROTEIN FLIG"/>
    <property type="match status" value="1"/>
</dbReference>
<protein>
    <recommendedName>
        <fullName evidence="4">Flagellar motor switch protein FliG</fullName>
    </recommendedName>
</protein>
<evidence type="ECO:0000256" key="10">
    <source>
        <dbReference type="ARBA" id="ARBA00025598"/>
    </source>
</evidence>
<evidence type="ECO:0000256" key="1">
    <source>
        <dbReference type="ARBA" id="ARBA00004117"/>
    </source>
</evidence>
<dbReference type="GO" id="GO:0003774">
    <property type="term" value="F:cytoskeletal motor activity"/>
    <property type="evidence" value="ECO:0007669"/>
    <property type="project" value="InterPro"/>
</dbReference>
<evidence type="ECO:0000256" key="9">
    <source>
        <dbReference type="ARBA" id="ARBA00023143"/>
    </source>
</evidence>
<dbReference type="PRINTS" id="PR00954">
    <property type="entry name" value="FLGMOTORFLIG"/>
</dbReference>
<comment type="subcellular location">
    <subcellularLocation>
        <location evidence="1">Bacterial flagellum basal body</location>
    </subcellularLocation>
    <subcellularLocation>
        <location evidence="2">Cell inner membrane</location>
        <topology evidence="2">Peripheral membrane protein</topology>
        <orientation evidence="2">Cytoplasmic side</orientation>
    </subcellularLocation>
</comment>
<evidence type="ECO:0000256" key="3">
    <source>
        <dbReference type="ARBA" id="ARBA00010299"/>
    </source>
</evidence>
<evidence type="ECO:0000256" key="7">
    <source>
        <dbReference type="ARBA" id="ARBA00022779"/>
    </source>
</evidence>
<dbReference type="Proteomes" id="UP000237222">
    <property type="component" value="Unassembled WGS sequence"/>
</dbReference>
<dbReference type="GO" id="GO:0005886">
    <property type="term" value="C:plasma membrane"/>
    <property type="evidence" value="ECO:0007669"/>
    <property type="project" value="UniProtKB-SubCell"/>
</dbReference>
<evidence type="ECO:0000313" key="15">
    <source>
        <dbReference type="Proteomes" id="UP000237222"/>
    </source>
</evidence>
<comment type="caution">
    <text evidence="14">The sequence shown here is derived from an EMBL/GenBank/DDBJ whole genome shotgun (WGS) entry which is preliminary data.</text>
</comment>
<name>A0A2S4HHC5_9GAMM</name>
<dbReference type="OrthoDB" id="9780302at2"/>
<dbReference type="GO" id="GO:0071973">
    <property type="term" value="P:bacterial-type flagellum-dependent cell motility"/>
    <property type="evidence" value="ECO:0007669"/>
    <property type="project" value="InterPro"/>
</dbReference>
<evidence type="ECO:0000256" key="8">
    <source>
        <dbReference type="ARBA" id="ARBA00023136"/>
    </source>
</evidence>
<feature type="domain" description="Flagellar motor switch protein FliG C-terminal" evidence="11">
    <location>
        <begin position="220"/>
        <end position="323"/>
    </location>
</feature>
<dbReference type="Pfam" id="PF14841">
    <property type="entry name" value="FliG_M"/>
    <property type="match status" value="1"/>
</dbReference>
<reference evidence="14 15" key="1">
    <citation type="submission" date="2018-01" db="EMBL/GenBank/DDBJ databases">
        <authorList>
            <person name="Yu X.-D."/>
        </authorList>
    </citation>
    <scope>NUCLEOTIDE SEQUENCE [LARGE SCALE GENOMIC DNA]</scope>
    <source>
        <strain evidence="14 15">ZX-21</strain>
    </source>
</reference>
<keyword evidence="9" id="KW-0975">Bacterial flagellum</keyword>
<dbReference type="Pfam" id="PF01706">
    <property type="entry name" value="FliG_C"/>
    <property type="match status" value="1"/>
</dbReference>
<evidence type="ECO:0000256" key="2">
    <source>
        <dbReference type="ARBA" id="ARBA00004515"/>
    </source>
</evidence>
<evidence type="ECO:0000259" key="13">
    <source>
        <dbReference type="Pfam" id="PF14842"/>
    </source>
</evidence>
<gene>
    <name evidence="14" type="ORF">C0068_07455</name>
</gene>
<dbReference type="AlphaFoldDB" id="A0A2S4HHC5"/>
<comment type="similarity">
    <text evidence="3">Belongs to the FliG family.</text>
</comment>
<dbReference type="InterPro" id="IPR032779">
    <property type="entry name" value="FliG_M"/>
</dbReference>
<keyword evidence="5" id="KW-1003">Cell membrane</keyword>
<dbReference type="Pfam" id="PF14842">
    <property type="entry name" value="FliG_N"/>
    <property type="match status" value="1"/>
</dbReference>
<organism evidence="14 15">
    <name type="scientific">Zhongshania marina</name>
    <dbReference type="NCBI Taxonomy" id="2304603"/>
    <lineage>
        <taxon>Bacteria</taxon>
        <taxon>Pseudomonadati</taxon>
        <taxon>Pseudomonadota</taxon>
        <taxon>Gammaproteobacteria</taxon>
        <taxon>Cellvibrionales</taxon>
        <taxon>Spongiibacteraceae</taxon>
        <taxon>Zhongshania</taxon>
    </lineage>
</organism>
<dbReference type="SUPFAM" id="SSF48029">
    <property type="entry name" value="FliG"/>
    <property type="match status" value="2"/>
</dbReference>
<proteinExistence type="inferred from homology"/>
<keyword evidence="6" id="KW-0145">Chemotaxis</keyword>
<evidence type="ECO:0000256" key="4">
    <source>
        <dbReference type="ARBA" id="ARBA00021870"/>
    </source>
</evidence>
<feature type="domain" description="Flagellar motor switch protein FliG middle" evidence="12">
    <location>
        <begin position="118"/>
        <end position="189"/>
    </location>
</feature>
<keyword evidence="8" id="KW-0472">Membrane</keyword>
<evidence type="ECO:0000259" key="12">
    <source>
        <dbReference type="Pfam" id="PF14841"/>
    </source>
</evidence>
<dbReference type="InterPro" id="IPR011002">
    <property type="entry name" value="FliG_a-hlx"/>
</dbReference>
<evidence type="ECO:0000313" key="14">
    <source>
        <dbReference type="EMBL" id="POP53339.1"/>
    </source>
</evidence>
<dbReference type="InterPro" id="IPR028263">
    <property type="entry name" value="FliG_N"/>
</dbReference>
<feature type="domain" description="Flagellar motor switch protein FliG N-terminal" evidence="13">
    <location>
        <begin position="7"/>
        <end position="107"/>
    </location>
</feature>
<sequence>MTTAIHLSDAEQAAALIMSLDKAQAAAIMRALPPADVHRLAAVMSGMDAPSSAEFHQVLARFHSDVKTFSGVKPSAGDAVLSLLEEALGAERANLLSDRLALHGQSRHISKLKWLESNTIVEIIQREHPQIQAVVIACLDARQGSEVLLAFEESRRLDLLARLAGLKNLTPAALEELDWLLEQYFSQVGRPLGRTMTGDSLAAALLNEMDVGSESNLLNGLRASQPEHAARVEELMFGFAQIGNMAEQDTALLVKQLSPEILAPALAEAGAQLRRKFLSTLSPEQKQAVSALSRRFTQAESAAAQIEIVKIAKQMAAVGEIILDARKIDVF</sequence>
<accession>A0A2S4HHC5</accession>
<comment type="function">
    <text evidence="10">FliG is one of three proteins (FliG, FliN, FliM) that forms the rotor-mounted switch complex (C ring), located at the base of the basal body. This complex interacts with the CheY and CheZ chemotaxis proteins, in addition to contacting components of the motor that determine the direction of flagellar rotation.</text>
</comment>
<dbReference type="InterPro" id="IPR000090">
    <property type="entry name" value="Flg_Motor_Flig"/>
</dbReference>
<evidence type="ECO:0000256" key="6">
    <source>
        <dbReference type="ARBA" id="ARBA00022500"/>
    </source>
</evidence>
<dbReference type="EMBL" id="PQGG01000017">
    <property type="protein sequence ID" value="POP53339.1"/>
    <property type="molecule type" value="Genomic_DNA"/>
</dbReference>
<keyword evidence="7" id="KW-0283">Flagellar rotation</keyword>
<dbReference type="RefSeq" id="WP_103683863.1">
    <property type="nucleotide sequence ID" value="NZ_PQGG01000017.1"/>
</dbReference>
<dbReference type="GO" id="GO:0006935">
    <property type="term" value="P:chemotaxis"/>
    <property type="evidence" value="ECO:0007669"/>
    <property type="project" value="UniProtKB-KW"/>
</dbReference>